<dbReference type="RefSeq" id="XP_067693300.1">
    <property type="nucleotide sequence ID" value="XM_067837879.1"/>
</dbReference>
<sequence length="641" mass="69967">MSAISSFVLECARARRWVRGLMALQEQKLSTDPSIRVACVALSQAAAPYSWAAALSLIHPTDALRHSQEVCKVVDTIARHVEMPVDVFESSMEALLMALQPLSQGRRHPASGSSAQLAEIVSCEVLGLMPTPPAQQQVFLSATRWCGWETAARLLACLPVPPPRACVERVQSLRTLRHCTLHDVGPFLGWGSSLALPSSIDGAMGELLGSPQGASLAEQLERMEPSSARRYSARDRRELSRLRDQKRQLLLQRVREEEDTLARQAAEDVSPSALSVCAALRKVVRPPSTSLAIAPDALGRDVLGLAQSCRLTPDIALLYGRAAGLCTPNLWEATVDKLDGAEVRDAQLHRQLTMWVVSRGSWIAALERFSRLHRGDSGAMPGRSCKSATDSRCGVEAATSLDCVLRTAAPGSYLLRAVPQTSRPWYRLISSRNVAVSFARQIAGALARGVLLDEIQLSKAGKDWATRGRWEAALALYYRFPLPEFQKYATRSLLTARPALPLVPSLSHPPMSGLQKGSDSIHRRSSKGSATLYAYAVLELLVPRDGIRYNRASSPRPAPPLGTFPACLVIDTAADWSDAVAIFRACVQRGTRCNPQLLSTLMRHQDLPPQELRQILKSYPAAVNDGVRLRAKEGFGVELHT</sequence>
<keyword evidence="3" id="KW-1185">Reference proteome</keyword>
<dbReference type="KEGG" id="lenr:94173389"/>
<dbReference type="Proteomes" id="UP000674179">
    <property type="component" value="Chromosome 21"/>
</dbReference>
<proteinExistence type="predicted"/>
<feature type="coiled-coil region" evidence="1">
    <location>
        <begin position="239"/>
        <end position="267"/>
    </location>
</feature>
<dbReference type="EMBL" id="JAFHKP010000021">
    <property type="protein sequence ID" value="KAG5480153.1"/>
    <property type="molecule type" value="Genomic_DNA"/>
</dbReference>
<comment type="caution">
    <text evidence="2">The sequence shown here is derived from an EMBL/GenBank/DDBJ whole genome shotgun (WGS) entry which is preliminary data.</text>
</comment>
<dbReference type="AlphaFoldDB" id="A0A836HEZ8"/>
<evidence type="ECO:0000256" key="1">
    <source>
        <dbReference type="SAM" id="Coils"/>
    </source>
</evidence>
<reference evidence="2 3" key="1">
    <citation type="submission" date="2021-02" db="EMBL/GenBank/DDBJ databases">
        <title>Leishmania (Mundinia) enrietti genome sequencing and assembly.</title>
        <authorList>
            <person name="Almutairi H."/>
            <person name="Gatherer D."/>
        </authorList>
    </citation>
    <scope>NUCLEOTIDE SEQUENCE [LARGE SCALE GENOMIC DNA]</scope>
    <source>
        <strain evidence="2">CUR178</strain>
    </source>
</reference>
<evidence type="ECO:0000313" key="3">
    <source>
        <dbReference type="Proteomes" id="UP000674179"/>
    </source>
</evidence>
<evidence type="ECO:0000313" key="2">
    <source>
        <dbReference type="EMBL" id="KAG5480153.1"/>
    </source>
</evidence>
<organism evidence="2 3">
    <name type="scientific">Leishmania enriettii</name>
    <dbReference type="NCBI Taxonomy" id="5663"/>
    <lineage>
        <taxon>Eukaryota</taxon>
        <taxon>Discoba</taxon>
        <taxon>Euglenozoa</taxon>
        <taxon>Kinetoplastea</taxon>
        <taxon>Metakinetoplastina</taxon>
        <taxon>Trypanosomatida</taxon>
        <taxon>Trypanosomatidae</taxon>
        <taxon>Leishmaniinae</taxon>
        <taxon>Leishmania</taxon>
    </lineage>
</organism>
<protein>
    <submittedName>
        <fullName evidence="2">Uncharacterized protein</fullName>
    </submittedName>
</protein>
<accession>A0A836HEZ8</accession>
<name>A0A836HEZ8_LEIEN</name>
<dbReference type="OrthoDB" id="272656at2759"/>
<dbReference type="GeneID" id="94173389"/>
<keyword evidence="1" id="KW-0175">Coiled coil</keyword>
<gene>
    <name evidence="2" type="ORF">CUR178_06206</name>
</gene>